<dbReference type="SMART" id="SM00507">
    <property type="entry name" value="HNHc"/>
    <property type="match status" value="1"/>
</dbReference>
<comment type="caution">
    <text evidence="2">The sequence shown here is derived from an EMBL/GenBank/DDBJ whole genome shotgun (WGS) entry which is preliminary data.</text>
</comment>
<dbReference type="AlphaFoldDB" id="A0A4Q2T391"/>
<evidence type="ECO:0000259" key="1">
    <source>
        <dbReference type="SMART" id="SM00507"/>
    </source>
</evidence>
<keyword evidence="3" id="KW-1185">Reference proteome</keyword>
<dbReference type="Proteomes" id="UP000291101">
    <property type="component" value="Unassembled WGS sequence"/>
</dbReference>
<reference evidence="2 3" key="1">
    <citation type="submission" date="2019-01" db="EMBL/GenBank/DDBJ databases">
        <title>Novel species of Nocardioides.</title>
        <authorList>
            <person name="Liu Q."/>
            <person name="X Y.-H."/>
        </authorList>
    </citation>
    <scope>NUCLEOTIDE SEQUENCE [LARGE SCALE GENOMIC DNA]</scope>
    <source>
        <strain evidence="2 3">HLT2-9</strain>
    </source>
</reference>
<dbReference type="RefSeq" id="WP_129425237.1">
    <property type="nucleotide sequence ID" value="NZ_SDWV01000004.1"/>
</dbReference>
<evidence type="ECO:0000313" key="3">
    <source>
        <dbReference type="Proteomes" id="UP000291101"/>
    </source>
</evidence>
<gene>
    <name evidence="2" type="ORF">EUA94_04735</name>
</gene>
<name>A0A4Q2T391_9ACTN</name>
<accession>A0A4Q2T391</accession>
<protein>
    <submittedName>
        <fullName evidence="2">DUF222 domain-containing protein</fullName>
    </submittedName>
</protein>
<dbReference type="InterPro" id="IPR003870">
    <property type="entry name" value="DUF222"/>
</dbReference>
<dbReference type="InterPro" id="IPR003615">
    <property type="entry name" value="HNH_nuc"/>
</dbReference>
<dbReference type="Gene3D" id="1.10.30.50">
    <property type="match status" value="1"/>
</dbReference>
<dbReference type="CDD" id="cd00085">
    <property type="entry name" value="HNHc"/>
    <property type="match status" value="1"/>
</dbReference>
<dbReference type="EMBL" id="SDWV01000004">
    <property type="protein sequence ID" value="RYC13195.1"/>
    <property type="molecule type" value="Genomic_DNA"/>
</dbReference>
<organism evidence="2 3">
    <name type="scientific">Nocardioides zhouii</name>
    <dbReference type="NCBI Taxonomy" id="1168729"/>
    <lineage>
        <taxon>Bacteria</taxon>
        <taxon>Bacillati</taxon>
        <taxon>Actinomycetota</taxon>
        <taxon>Actinomycetes</taxon>
        <taxon>Propionibacteriales</taxon>
        <taxon>Nocardioidaceae</taxon>
        <taxon>Nocardioides</taxon>
    </lineage>
</organism>
<dbReference type="OrthoDB" id="5241234at2"/>
<feature type="domain" description="HNH nuclease" evidence="1">
    <location>
        <begin position="330"/>
        <end position="381"/>
    </location>
</feature>
<proteinExistence type="predicted"/>
<dbReference type="Pfam" id="PF02720">
    <property type="entry name" value="DUF222"/>
    <property type="match status" value="1"/>
</dbReference>
<sequence length="445" mass="47869">MKPQTASTWQADDLHALADLLSGLTPTGLPSDHLDQLEALQRVKSAVATAQVAVTATFADAADTEDARVDGRRTPPRAMSIGAEVGLATLASPHTGEQRVLLSRRLRDDLPHTLAALARGELTEDRAYAVAREVAHLTPDQRRQVDEDVEPRLPGLGDVRLRETVRRSCLRIASETETRRYRRARADRRVTSRQLDDGTCQLTAILPLEVLAAVRAALDAAATTARAEGDPRTGGQVRADTLATRITGLDPASDAPAVRVNLVIGVESLFGDGTEPGLITGLGFLPAALCTDLVRRASQAAKATLRRLFVTPSDRGLIAMESASRRFDGLLAEFIELRDGGICRTPGCNALIRHHDHVQPAKEHGRTTAGNGQGLCERCNYAKESPGWTSWVPDLPPDARHEVHGVTEHLRILRSTAPPLAGGPAGAIEYSPYELRVASDFTLAT</sequence>
<evidence type="ECO:0000313" key="2">
    <source>
        <dbReference type="EMBL" id="RYC13195.1"/>
    </source>
</evidence>